<dbReference type="EMBL" id="JBBCAQ010000043">
    <property type="protein sequence ID" value="KAK7570776.1"/>
    <property type="molecule type" value="Genomic_DNA"/>
</dbReference>
<dbReference type="InterPro" id="IPR036034">
    <property type="entry name" value="PDZ_sf"/>
</dbReference>
<evidence type="ECO:0000256" key="5">
    <source>
        <dbReference type="SAM" id="Coils"/>
    </source>
</evidence>
<evidence type="ECO:0000313" key="7">
    <source>
        <dbReference type="EMBL" id="KAK7570776.1"/>
    </source>
</evidence>
<dbReference type="PANTHER" id="PTHR12651">
    <property type="entry name" value="26S PROTEASOME NON-ATPASE REGULATORY SUBUNIT 9"/>
    <property type="match status" value="1"/>
</dbReference>
<dbReference type="Gene3D" id="2.30.42.10">
    <property type="match status" value="1"/>
</dbReference>
<sequence>MADTRNESELRNARKIVAELENNRAKLESELREWLTILTTNNVGMNEPLIDDDGYPRADVDVYQVRHARHKIIYIRNDLKQAMQEIEKQLHLIHSLNKDTAGNKMDIDVNPDLAFARISSVTTGSPADEAGLKVNDLVVSFGSINSSNMHSLTDVASLVRNSKNEYIKLTVIRNNVPTYIYLKPHEWSGTGLLGCVIVPVEDVER</sequence>
<dbReference type="InterPro" id="IPR035269">
    <property type="entry name" value="PSMD9"/>
</dbReference>
<evidence type="ECO:0000256" key="4">
    <source>
        <dbReference type="ARBA" id="ARBA00030007"/>
    </source>
</evidence>
<dbReference type="GO" id="GO:0005634">
    <property type="term" value="C:nucleus"/>
    <property type="evidence" value="ECO:0007669"/>
    <property type="project" value="TreeGrafter"/>
</dbReference>
<reference evidence="7 8" key="1">
    <citation type="submission" date="2024-03" db="EMBL/GenBank/DDBJ databases">
        <title>Adaptation during the transition from Ophiocordyceps entomopathogen to insect associate is accompanied by gene loss and intensified selection.</title>
        <authorList>
            <person name="Ward C.M."/>
            <person name="Onetto C.A."/>
            <person name="Borneman A.R."/>
        </authorList>
    </citation>
    <scope>NUCLEOTIDE SEQUENCE [LARGE SCALE GENOMIC DNA]</scope>
    <source>
        <strain evidence="7">AWRI1</strain>
        <tissue evidence="7">Single Adult Female</tissue>
    </source>
</reference>
<evidence type="ECO:0000256" key="2">
    <source>
        <dbReference type="ARBA" id="ARBA00014937"/>
    </source>
</evidence>
<dbReference type="InterPro" id="IPR041489">
    <property type="entry name" value="PDZ_6"/>
</dbReference>
<dbReference type="Gene3D" id="6.10.140.1710">
    <property type="match status" value="1"/>
</dbReference>
<keyword evidence="3" id="KW-0143">Chaperone</keyword>
<dbReference type="Pfam" id="PF17820">
    <property type="entry name" value="PDZ_6"/>
    <property type="match status" value="1"/>
</dbReference>
<keyword evidence="5" id="KW-0175">Coiled coil</keyword>
<evidence type="ECO:0000313" key="8">
    <source>
        <dbReference type="Proteomes" id="UP001367676"/>
    </source>
</evidence>
<organism evidence="7 8">
    <name type="scientific">Parthenolecanium corni</name>
    <dbReference type="NCBI Taxonomy" id="536013"/>
    <lineage>
        <taxon>Eukaryota</taxon>
        <taxon>Metazoa</taxon>
        <taxon>Ecdysozoa</taxon>
        <taxon>Arthropoda</taxon>
        <taxon>Hexapoda</taxon>
        <taxon>Insecta</taxon>
        <taxon>Pterygota</taxon>
        <taxon>Neoptera</taxon>
        <taxon>Paraneoptera</taxon>
        <taxon>Hemiptera</taxon>
        <taxon>Sternorrhyncha</taxon>
        <taxon>Coccoidea</taxon>
        <taxon>Coccidae</taxon>
        <taxon>Parthenolecanium</taxon>
    </lineage>
</organism>
<dbReference type="PANTHER" id="PTHR12651:SF1">
    <property type="entry name" value="26S PROTEASOME NON-ATPASE REGULATORY SUBUNIT 9"/>
    <property type="match status" value="1"/>
</dbReference>
<accession>A0AAN9XXS6</accession>
<evidence type="ECO:0000259" key="6">
    <source>
        <dbReference type="SMART" id="SM00228"/>
    </source>
</evidence>
<name>A0AAN9XXS6_9HEMI</name>
<comment type="similarity">
    <text evidence="1">Belongs to the proteasome subunit p27 family.</text>
</comment>
<dbReference type="GO" id="GO:0070682">
    <property type="term" value="P:proteasome regulatory particle assembly"/>
    <property type="evidence" value="ECO:0007669"/>
    <property type="project" value="InterPro"/>
</dbReference>
<dbReference type="InterPro" id="IPR040815">
    <property type="entry name" value="Nas2_N"/>
</dbReference>
<dbReference type="FunFam" id="2.30.42.10:FF:000107">
    <property type="entry name" value="26S proteasome non-ATPase regulatory subunit 9"/>
    <property type="match status" value="1"/>
</dbReference>
<keyword evidence="8" id="KW-1185">Reference proteome</keyword>
<dbReference type="AlphaFoldDB" id="A0AAN9XXS6"/>
<evidence type="ECO:0000256" key="1">
    <source>
        <dbReference type="ARBA" id="ARBA00005256"/>
    </source>
</evidence>
<dbReference type="Pfam" id="PF18265">
    <property type="entry name" value="Nas2_N"/>
    <property type="match status" value="1"/>
</dbReference>
<dbReference type="InterPro" id="IPR001478">
    <property type="entry name" value="PDZ"/>
</dbReference>
<evidence type="ECO:0000256" key="3">
    <source>
        <dbReference type="ARBA" id="ARBA00023186"/>
    </source>
</evidence>
<proteinExistence type="inferred from homology"/>
<protein>
    <recommendedName>
        <fullName evidence="2">26S proteasome non-ATPase regulatory subunit 9</fullName>
    </recommendedName>
    <alternativeName>
        <fullName evidence="4">26S proteasome regulatory subunit p27</fullName>
    </alternativeName>
</protein>
<dbReference type="SUPFAM" id="SSF50156">
    <property type="entry name" value="PDZ domain-like"/>
    <property type="match status" value="1"/>
</dbReference>
<dbReference type="GO" id="GO:0005737">
    <property type="term" value="C:cytoplasm"/>
    <property type="evidence" value="ECO:0007669"/>
    <property type="project" value="TreeGrafter"/>
</dbReference>
<feature type="coiled-coil region" evidence="5">
    <location>
        <begin position="10"/>
        <end position="37"/>
    </location>
</feature>
<feature type="domain" description="PDZ" evidence="6">
    <location>
        <begin position="103"/>
        <end position="175"/>
    </location>
</feature>
<comment type="caution">
    <text evidence="7">The sequence shown here is derived from an EMBL/GenBank/DDBJ whole genome shotgun (WGS) entry which is preliminary data.</text>
</comment>
<dbReference type="SMART" id="SM00228">
    <property type="entry name" value="PDZ"/>
    <property type="match status" value="1"/>
</dbReference>
<gene>
    <name evidence="7" type="ORF">V9T40_010143</name>
</gene>
<dbReference type="Proteomes" id="UP001367676">
    <property type="component" value="Unassembled WGS sequence"/>
</dbReference>